<comment type="similarity">
    <text evidence="6 15">Belongs to the class-IV pyridoxal-phosphate-dependent aminotransferase family.</text>
</comment>
<dbReference type="InterPro" id="IPR018300">
    <property type="entry name" value="Aminotrans_IV_CS"/>
</dbReference>
<keyword evidence="9 17" id="KW-0808">Transferase</keyword>
<name>A0A8I1GCE3_9HYPH</name>
<evidence type="ECO:0000256" key="11">
    <source>
        <dbReference type="ARBA" id="ARBA00023304"/>
    </source>
</evidence>
<keyword evidence="8 17" id="KW-0028">Amino-acid biosynthesis</keyword>
<evidence type="ECO:0000256" key="5">
    <source>
        <dbReference type="ARBA" id="ARBA00005072"/>
    </source>
</evidence>
<evidence type="ECO:0000256" key="7">
    <source>
        <dbReference type="ARBA" id="ARBA00022576"/>
    </source>
</evidence>
<accession>A0A8I1GCE3</accession>
<dbReference type="GO" id="GO:0009099">
    <property type="term" value="P:L-valine biosynthetic process"/>
    <property type="evidence" value="ECO:0007669"/>
    <property type="project" value="UniProtKB-UniPathway"/>
</dbReference>
<dbReference type="GO" id="GO:0009098">
    <property type="term" value="P:L-leucine biosynthetic process"/>
    <property type="evidence" value="ECO:0007669"/>
    <property type="project" value="UniProtKB-UniPathway"/>
</dbReference>
<comment type="pathway">
    <text evidence="4 17">Amino-acid biosynthesis; L-valine biosynthesis; L-valine from pyruvate: step 4/4.</text>
</comment>
<evidence type="ECO:0000256" key="15">
    <source>
        <dbReference type="RuleBase" id="RU004106"/>
    </source>
</evidence>
<comment type="caution">
    <text evidence="18">The sequence shown here is derived from an EMBL/GenBank/DDBJ whole genome shotgun (WGS) entry which is preliminary data.</text>
</comment>
<evidence type="ECO:0000256" key="10">
    <source>
        <dbReference type="ARBA" id="ARBA00022898"/>
    </source>
</evidence>
<dbReference type="UniPathway" id="UPA00047">
    <property type="reaction ID" value="UER00058"/>
</dbReference>
<dbReference type="SUPFAM" id="SSF56752">
    <property type="entry name" value="D-aminoacid aminotransferase-like PLP-dependent enzymes"/>
    <property type="match status" value="1"/>
</dbReference>
<dbReference type="NCBIfam" id="NF005726">
    <property type="entry name" value="PRK07544.1"/>
    <property type="match status" value="1"/>
</dbReference>
<comment type="catalytic activity">
    <reaction evidence="12 17">
        <text>L-valine + 2-oxoglutarate = 3-methyl-2-oxobutanoate + L-glutamate</text>
        <dbReference type="Rhea" id="RHEA:24813"/>
        <dbReference type="ChEBI" id="CHEBI:11851"/>
        <dbReference type="ChEBI" id="CHEBI:16810"/>
        <dbReference type="ChEBI" id="CHEBI:29985"/>
        <dbReference type="ChEBI" id="CHEBI:57762"/>
        <dbReference type="EC" id="2.6.1.42"/>
    </reaction>
</comment>
<dbReference type="InterPro" id="IPR036038">
    <property type="entry name" value="Aminotransferase-like"/>
</dbReference>
<evidence type="ECO:0000256" key="4">
    <source>
        <dbReference type="ARBA" id="ARBA00004931"/>
    </source>
</evidence>
<dbReference type="InterPro" id="IPR043132">
    <property type="entry name" value="BCAT-like_C"/>
</dbReference>
<evidence type="ECO:0000256" key="9">
    <source>
        <dbReference type="ARBA" id="ARBA00022679"/>
    </source>
</evidence>
<evidence type="ECO:0000256" key="3">
    <source>
        <dbReference type="ARBA" id="ARBA00004824"/>
    </source>
</evidence>
<evidence type="ECO:0000256" key="1">
    <source>
        <dbReference type="ARBA" id="ARBA00001933"/>
    </source>
</evidence>
<keyword evidence="10 16" id="KW-0663">Pyridoxal phosphate</keyword>
<dbReference type="NCBIfam" id="TIGR01122">
    <property type="entry name" value="ilvE_I"/>
    <property type="match status" value="1"/>
</dbReference>
<sequence length="305" mass="34034">MAGPAPIPYDQRDGFIWMDGGLVPWRDAKVHVLTHALHYGSGVFEGARIYEGEVFASLRHAERLRASAEILGFEVPYSAEQLDQAFRDVIKAQKLDEGYIRPVAWRGPEEMGVAAKHSKIHVAVAVWDWGSYFPMEERLKGIRLCFAKYRRPDPATAPSTAKAAGLYMICTIEKHRSMDLGYNDALMLDWRGYVAEATGANIFFVKDGQIHTPDADCFLNGITRQTLIAQAKARGITVHERRIQPEEMAGFEQCFLTGSAAEVTPVSEIGEYRFTVGEITKSLMAEYSALARPSTRPDKLRHLAA</sequence>
<dbReference type="GO" id="GO:0009097">
    <property type="term" value="P:isoleucine biosynthetic process"/>
    <property type="evidence" value="ECO:0007669"/>
    <property type="project" value="UniProtKB-UniPathway"/>
</dbReference>
<evidence type="ECO:0000256" key="12">
    <source>
        <dbReference type="ARBA" id="ARBA00048212"/>
    </source>
</evidence>
<evidence type="ECO:0000256" key="14">
    <source>
        <dbReference type="ARBA" id="ARBA00049229"/>
    </source>
</evidence>
<dbReference type="RefSeq" id="WP_037232326.1">
    <property type="nucleotide sequence ID" value="NZ_JAEMUK010000079.1"/>
</dbReference>
<evidence type="ECO:0000256" key="8">
    <source>
        <dbReference type="ARBA" id="ARBA00022605"/>
    </source>
</evidence>
<dbReference type="PANTHER" id="PTHR42743:SF11">
    <property type="entry name" value="AMINODEOXYCHORISMATE LYASE"/>
    <property type="match status" value="1"/>
</dbReference>
<dbReference type="InterPro" id="IPR001544">
    <property type="entry name" value="Aminotrans_IV"/>
</dbReference>
<dbReference type="EMBL" id="JAEMUK010000079">
    <property type="protein sequence ID" value="MBJ7544502.1"/>
    <property type="molecule type" value="Genomic_DNA"/>
</dbReference>
<dbReference type="Proteomes" id="UP000623250">
    <property type="component" value="Unassembled WGS sequence"/>
</dbReference>
<reference evidence="18 19" key="1">
    <citation type="submission" date="2020-12" db="EMBL/GenBank/DDBJ databases">
        <title>Revised draft genomes of Rhodomicrobium vannielii ATCC 17100 and Rhodomicrobium udaipurense JA643.</title>
        <authorList>
            <person name="Conners E.M."/>
            <person name="Davenport E.J."/>
            <person name="Bose A."/>
        </authorList>
    </citation>
    <scope>NUCLEOTIDE SEQUENCE [LARGE SCALE GENOMIC DNA]</scope>
    <source>
        <strain evidence="18 19">JA643</strain>
    </source>
</reference>
<dbReference type="InterPro" id="IPR050571">
    <property type="entry name" value="Class-IV_PLP-Dep_Aminotrnsfr"/>
</dbReference>
<dbReference type="InterPro" id="IPR005785">
    <property type="entry name" value="B_amino_transI"/>
</dbReference>
<comment type="pathway">
    <text evidence="5 17">Amino-acid biosynthesis; L-leucine biosynthesis; L-leucine from 3-methyl-2-oxobutanoate: step 4/4.</text>
</comment>
<comment type="cofactor">
    <cofactor evidence="1 16">
        <name>pyridoxal 5'-phosphate</name>
        <dbReference type="ChEBI" id="CHEBI:597326"/>
    </cofactor>
</comment>
<evidence type="ECO:0000256" key="16">
    <source>
        <dbReference type="RuleBase" id="RU004516"/>
    </source>
</evidence>
<evidence type="ECO:0000313" key="19">
    <source>
        <dbReference type="Proteomes" id="UP000623250"/>
    </source>
</evidence>
<dbReference type="UniPathway" id="UPA00048">
    <property type="reaction ID" value="UER00073"/>
</dbReference>
<evidence type="ECO:0000256" key="6">
    <source>
        <dbReference type="ARBA" id="ARBA00009320"/>
    </source>
</evidence>
<evidence type="ECO:0000256" key="13">
    <source>
        <dbReference type="ARBA" id="ARBA00048798"/>
    </source>
</evidence>
<evidence type="ECO:0000256" key="2">
    <source>
        <dbReference type="ARBA" id="ARBA00003109"/>
    </source>
</evidence>
<keyword evidence="7 17" id="KW-0032">Aminotransferase</keyword>
<dbReference type="UniPathway" id="UPA00049">
    <property type="reaction ID" value="UER00062"/>
</dbReference>
<comment type="function">
    <text evidence="2 17">Acts on leucine, isoleucine and valine.</text>
</comment>
<comment type="catalytic activity">
    <reaction evidence="14 17">
        <text>L-leucine + 2-oxoglutarate = 4-methyl-2-oxopentanoate + L-glutamate</text>
        <dbReference type="Rhea" id="RHEA:18321"/>
        <dbReference type="ChEBI" id="CHEBI:16810"/>
        <dbReference type="ChEBI" id="CHEBI:17865"/>
        <dbReference type="ChEBI" id="CHEBI:29985"/>
        <dbReference type="ChEBI" id="CHEBI:57427"/>
        <dbReference type="EC" id="2.6.1.42"/>
    </reaction>
</comment>
<evidence type="ECO:0000256" key="17">
    <source>
        <dbReference type="RuleBase" id="RU364094"/>
    </source>
</evidence>
<keyword evidence="11 17" id="KW-0100">Branched-chain amino acid biosynthesis</keyword>
<gene>
    <name evidence="17" type="primary">ilvE</name>
    <name evidence="18" type="ORF">JDN41_13180</name>
</gene>
<dbReference type="Gene3D" id="3.20.10.10">
    <property type="entry name" value="D-amino Acid Aminotransferase, subunit A, domain 2"/>
    <property type="match status" value="1"/>
</dbReference>
<dbReference type="Pfam" id="PF01063">
    <property type="entry name" value="Aminotran_4"/>
    <property type="match status" value="1"/>
</dbReference>
<comment type="catalytic activity">
    <reaction evidence="13 17">
        <text>L-isoleucine + 2-oxoglutarate = (S)-3-methyl-2-oxopentanoate + L-glutamate</text>
        <dbReference type="Rhea" id="RHEA:24801"/>
        <dbReference type="ChEBI" id="CHEBI:16810"/>
        <dbReference type="ChEBI" id="CHEBI:29985"/>
        <dbReference type="ChEBI" id="CHEBI:35146"/>
        <dbReference type="ChEBI" id="CHEBI:58045"/>
        <dbReference type="EC" id="2.6.1.42"/>
    </reaction>
</comment>
<dbReference type="InterPro" id="IPR043131">
    <property type="entry name" value="BCAT-like_N"/>
</dbReference>
<comment type="pathway">
    <text evidence="3 17">Amino-acid biosynthesis; L-isoleucine biosynthesis; L-isoleucine from 2-oxobutanoate: step 4/4.</text>
</comment>
<keyword evidence="19" id="KW-1185">Reference proteome</keyword>
<dbReference type="FunFam" id="3.20.10.10:FF:000002">
    <property type="entry name" value="D-alanine aminotransferase"/>
    <property type="match status" value="1"/>
</dbReference>
<evidence type="ECO:0000313" key="18">
    <source>
        <dbReference type="EMBL" id="MBJ7544502.1"/>
    </source>
</evidence>
<dbReference type="EC" id="2.6.1.42" evidence="17"/>
<proteinExistence type="inferred from homology"/>
<protein>
    <recommendedName>
        <fullName evidence="17">Branched-chain-amino-acid aminotransferase</fullName>
        <shortName evidence="17">BCAT</shortName>
        <ecNumber evidence="17">2.6.1.42</ecNumber>
    </recommendedName>
</protein>
<dbReference type="Gene3D" id="3.30.470.10">
    <property type="match status" value="1"/>
</dbReference>
<dbReference type="AlphaFoldDB" id="A0A8I1GCE3"/>
<dbReference type="GO" id="GO:0004084">
    <property type="term" value="F:branched-chain-amino-acid transaminase activity"/>
    <property type="evidence" value="ECO:0007669"/>
    <property type="project" value="UniProtKB-EC"/>
</dbReference>
<organism evidence="18 19">
    <name type="scientific">Rhodomicrobium udaipurense</name>
    <dbReference type="NCBI Taxonomy" id="1202716"/>
    <lineage>
        <taxon>Bacteria</taxon>
        <taxon>Pseudomonadati</taxon>
        <taxon>Pseudomonadota</taxon>
        <taxon>Alphaproteobacteria</taxon>
        <taxon>Hyphomicrobiales</taxon>
        <taxon>Hyphomicrobiaceae</taxon>
        <taxon>Rhodomicrobium</taxon>
    </lineage>
</organism>
<dbReference type="PANTHER" id="PTHR42743">
    <property type="entry name" value="AMINO-ACID AMINOTRANSFERASE"/>
    <property type="match status" value="1"/>
</dbReference>
<dbReference type="NCBIfam" id="NF005146">
    <property type="entry name" value="PRK06606.1"/>
    <property type="match status" value="1"/>
</dbReference>
<dbReference type="PROSITE" id="PS00770">
    <property type="entry name" value="AA_TRANSFER_CLASS_4"/>
    <property type="match status" value="1"/>
</dbReference>